<name>A0ABS0F2K0_9BACL</name>
<evidence type="ECO:0000259" key="1">
    <source>
        <dbReference type="PROSITE" id="PS50930"/>
    </source>
</evidence>
<gene>
    <name evidence="2" type="ORF">IW967_06320</name>
</gene>
<organism evidence="2 3">
    <name type="scientific">Alicyclobacillus mali</name>
    <name type="common">ex Roth et al. 2021</name>
    <dbReference type="NCBI Taxonomy" id="1123961"/>
    <lineage>
        <taxon>Bacteria</taxon>
        <taxon>Bacillati</taxon>
        <taxon>Bacillota</taxon>
        <taxon>Bacilli</taxon>
        <taxon>Bacillales</taxon>
        <taxon>Alicyclobacillaceae</taxon>
        <taxon>Alicyclobacillus</taxon>
    </lineage>
</organism>
<accession>A0ABS0F2K0</accession>
<dbReference type="SMART" id="SM00850">
    <property type="entry name" value="LytTR"/>
    <property type="match status" value="1"/>
</dbReference>
<dbReference type="EMBL" id="JADPKZ010000037">
    <property type="protein sequence ID" value="MBF8377489.1"/>
    <property type="molecule type" value="Genomic_DNA"/>
</dbReference>
<dbReference type="PANTHER" id="PTHR37299:SF4">
    <property type="entry name" value="TRANSCRIPTIONAL REGULATOR"/>
    <property type="match status" value="1"/>
</dbReference>
<dbReference type="Pfam" id="PF04397">
    <property type="entry name" value="LytTR"/>
    <property type="match status" value="1"/>
</dbReference>
<dbReference type="RefSeq" id="WP_082744166.1">
    <property type="nucleotide sequence ID" value="NZ_JADPKZ010000037.1"/>
</dbReference>
<dbReference type="Proteomes" id="UP000642910">
    <property type="component" value="Unassembled WGS sequence"/>
</dbReference>
<feature type="domain" description="HTH LytTR-type" evidence="1">
    <location>
        <begin position="125"/>
        <end position="222"/>
    </location>
</feature>
<reference evidence="2 3" key="1">
    <citation type="submission" date="2020-11" db="EMBL/GenBank/DDBJ databases">
        <title>Genomic insight of Alicyclobacillus mali FL 18 reveals a new arsenic-resistant strain, with potential in environmental biotechnology.</title>
        <authorList>
            <person name="Fiorentino G."/>
            <person name="Gallo G."/>
            <person name="Aulitto M."/>
        </authorList>
    </citation>
    <scope>NUCLEOTIDE SEQUENCE [LARGE SCALE GENOMIC DNA]</scope>
    <source>
        <strain evidence="2 3">FL 18</strain>
    </source>
</reference>
<comment type="caution">
    <text evidence="2">The sequence shown here is derived from an EMBL/GenBank/DDBJ whole genome shotgun (WGS) entry which is preliminary data.</text>
</comment>
<evidence type="ECO:0000313" key="3">
    <source>
        <dbReference type="Proteomes" id="UP000642910"/>
    </source>
</evidence>
<keyword evidence="3" id="KW-1185">Reference proteome</keyword>
<protein>
    <submittedName>
        <fullName evidence="2">LytTR family transcriptional regulator</fullName>
    </submittedName>
</protein>
<dbReference type="Gene3D" id="2.40.50.40">
    <property type="match status" value="1"/>
</dbReference>
<dbReference type="Gene3D" id="2.20.25.10">
    <property type="match status" value="1"/>
</dbReference>
<dbReference type="PROSITE" id="PS50930">
    <property type="entry name" value="HTH_LYTTR"/>
    <property type="match status" value="1"/>
</dbReference>
<sequence length="222" mass="26060">MHMEDLPLLMDLPSMLTDWVPKVASIAVASEGKYIFYHAGEYDLRLRPGDLVRPGSVANRVFCAKQRVEVDVDESVYGLPYHGVGYVLHAQPGRQMALTIILPPRYKVKWISYPFLIGRREDVWYPIHFQDIVWLESYEKQTWIHTVEASYTTHLPLHILEHELAQHQFLRIHRSYIVNVAWIKRIERDFHSGLLIILQLPTEQKLPVSQTYVRFVREKLGF</sequence>
<evidence type="ECO:0000313" key="2">
    <source>
        <dbReference type="EMBL" id="MBF8377489.1"/>
    </source>
</evidence>
<dbReference type="InterPro" id="IPR007492">
    <property type="entry name" value="LytTR_DNA-bd_dom"/>
</dbReference>
<proteinExistence type="predicted"/>
<dbReference type="PANTHER" id="PTHR37299">
    <property type="entry name" value="TRANSCRIPTIONAL REGULATOR-RELATED"/>
    <property type="match status" value="1"/>
</dbReference>
<dbReference type="InterPro" id="IPR046947">
    <property type="entry name" value="LytR-like"/>
</dbReference>